<dbReference type="RefSeq" id="WP_153724138.1">
    <property type="nucleotide sequence ID" value="NZ_CP045875.1"/>
</dbReference>
<reference evidence="4" key="1">
    <citation type="submission" date="2019-11" db="EMBL/GenBank/DDBJ databases">
        <title>Genome sequence of Heliorestis convoluta strain HH, an alkaliphilic and minimalistic phototrophic bacterium from a soda lake in Egypt.</title>
        <authorList>
            <person name="Dewey E.D."/>
            <person name="Stokes L.M."/>
            <person name="Burchell B.M."/>
            <person name="Shaffer K.N."/>
            <person name="Huntington A.M."/>
            <person name="Baker J.M."/>
            <person name="Nadendla S."/>
            <person name="Giglio M.G."/>
            <person name="Touchman J.W."/>
            <person name="Blankenship R.E."/>
            <person name="Madigan M.T."/>
            <person name="Sattley W.M."/>
        </authorList>
    </citation>
    <scope>NUCLEOTIDE SEQUENCE [LARGE SCALE GENOMIC DNA]</scope>
    <source>
        <strain evidence="4">HH</strain>
    </source>
</reference>
<dbReference type="InterPro" id="IPR027417">
    <property type="entry name" value="P-loop_NTPase"/>
</dbReference>
<dbReference type="AlphaFoldDB" id="A0A5Q2N047"/>
<protein>
    <submittedName>
        <fullName evidence="3">Twitching motility protein PilT</fullName>
    </submittedName>
</protein>
<dbReference type="PANTHER" id="PTHR30486">
    <property type="entry name" value="TWITCHING MOTILITY PROTEIN PILT"/>
    <property type="match status" value="1"/>
</dbReference>
<dbReference type="Pfam" id="PF00437">
    <property type="entry name" value="T2SSE"/>
    <property type="match status" value="1"/>
</dbReference>
<comment type="similarity">
    <text evidence="1">Belongs to the GSP E family.</text>
</comment>
<dbReference type="InterPro" id="IPR050921">
    <property type="entry name" value="T4SS_GSP_E_ATPase"/>
</dbReference>
<dbReference type="GO" id="GO:0005524">
    <property type="term" value="F:ATP binding"/>
    <property type="evidence" value="ECO:0007669"/>
    <property type="project" value="InterPro"/>
</dbReference>
<dbReference type="CDD" id="cd01131">
    <property type="entry name" value="PilT"/>
    <property type="match status" value="1"/>
</dbReference>
<gene>
    <name evidence="3" type="primary">pilT</name>
    <name evidence="3" type="ORF">FTV88_0413</name>
</gene>
<organism evidence="3 4">
    <name type="scientific">Heliorestis convoluta</name>
    <dbReference type="NCBI Taxonomy" id="356322"/>
    <lineage>
        <taxon>Bacteria</taxon>
        <taxon>Bacillati</taxon>
        <taxon>Bacillota</taxon>
        <taxon>Clostridia</taxon>
        <taxon>Eubacteriales</taxon>
        <taxon>Heliobacteriaceae</taxon>
        <taxon>Heliorestis</taxon>
    </lineage>
</organism>
<dbReference type="OrthoDB" id="9808272at2"/>
<dbReference type="PROSITE" id="PS00662">
    <property type="entry name" value="T2SP_E"/>
    <property type="match status" value="1"/>
</dbReference>
<dbReference type="InterPro" id="IPR006321">
    <property type="entry name" value="PilT/PilU"/>
</dbReference>
<keyword evidence="4" id="KW-1185">Reference proteome</keyword>
<feature type="domain" description="Bacterial type II secretion system protein E" evidence="2">
    <location>
        <begin position="200"/>
        <end position="214"/>
    </location>
</feature>
<evidence type="ECO:0000313" key="4">
    <source>
        <dbReference type="Proteomes" id="UP000366051"/>
    </source>
</evidence>
<accession>A0A5Q2N047</accession>
<evidence type="ECO:0000256" key="1">
    <source>
        <dbReference type="ARBA" id="ARBA00006611"/>
    </source>
</evidence>
<dbReference type="EMBL" id="CP045875">
    <property type="protein sequence ID" value="QGG46592.1"/>
    <property type="molecule type" value="Genomic_DNA"/>
</dbReference>
<dbReference type="KEGG" id="hcv:FTV88_0413"/>
<dbReference type="SUPFAM" id="SSF52540">
    <property type="entry name" value="P-loop containing nucleoside triphosphate hydrolases"/>
    <property type="match status" value="1"/>
</dbReference>
<dbReference type="Proteomes" id="UP000366051">
    <property type="component" value="Chromosome"/>
</dbReference>
<dbReference type="NCBIfam" id="TIGR01420">
    <property type="entry name" value="pilT_fam"/>
    <property type="match status" value="1"/>
</dbReference>
<dbReference type="Gene3D" id="3.40.50.300">
    <property type="entry name" value="P-loop containing nucleotide triphosphate hydrolases"/>
    <property type="match status" value="1"/>
</dbReference>
<proteinExistence type="inferred from homology"/>
<dbReference type="InterPro" id="IPR003593">
    <property type="entry name" value="AAA+_ATPase"/>
</dbReference>
<name>A0A5Q2N047_9FIRM</name>
<evidence type="ECO:0000313" key="3">
    <source>
        <dbReference type="EMBL" id="QGG46592.1"/>
    </source>
</evidence>
<dbReference type="GO" id="GO:0016887">
    <property type="term" value="F:ATP hydrolysis activity"/>
    <property type="evidence" value="ECO:0007669"/>
    <property type="project" value="InterPro"/>
</dbReference>
<evidence type="ECO:0000259" key="2">
    <source>
        <dbReference type="PROSITE" id="PS00662"/>
    </source>
</evidence>
<dbReference type="Gene3D" id="3.30.450.90">
    <property type="match status" value="1"/>
</dbReference>
<dbReference type="InterPro" id="IPR001482">
    <property type="entry name" value="T2SS/T4SS_dom"/>
</dbReference>
<sequence>MTESKKIDLHSILTDMVRRDGSDVHLTVGLPPVVRIHGQLIFLEQYPRLMPQDIEKLIYPILDKEQQEKLEKEWELDLSYSVPSVSRFRGNIMWQRGTLSVNFRAVAIKIPKLEDLNLPSVIKTFADLPRGLVLVTGPTGSGKSTTLASVIDLINEQTSLNVVTVENPIEYLHSHKKSMIKQREVGSDTHSFANALRHVLRHDPDVILVGEMRDLESTSIAISAAETGHLVFSTLHTQTAALAVQRIIDIYPSDMRNQIAQQLADSLQAVVAQQLLPRADGKGRVAAVEILISTPAVRNLIREGKQHQLYTTMQTSRNMGMQTMDQSLAEHVSAGLITRETALEYCVDKTELERAIRKSYTLF</sequence>
<dbReference type="SMART" id="SM00382">
    <property type="entry name" value="AAA"/>
    <property type="match status" value="1"/>
</dbReference>